<organism evidence="10 11">
    <name type="scientific">Culex pipiens pipiens</name>
    <name type="common">Northern house mosquito</name>
    <dbReference type="NCBI Taxonomy" id="38569"/>
    <lineage>
        <taxon>Eukaryota</taxon>
        <taxon>Metazoa</taxon>
        <taxon>Ecdysozoa</taxon>
        <taxon>Arthropoda</taxon>
        <taxon>Hexapoda</taxon>
        <taxon>Insecta</taxon>
        <taxon>Pterygota</taxon>
        <taxon>Neoptera</taxon>
        <taxon>Endopterygota</taxon>
        <taxon>Diptera</taxon>
        <taxon>Nematocera</taxon>
        <taxon>Culicoidea</taxon>
        <taxon>Culicidae</taxon>
        <taxon>Culicinae</taxon>
        <taxon>Culicini</taxon>
        <taxon>Culex</taxon>
        <taxon>Culex</taxon>
    </lineage>
</organism>
<protein>
    <recommendedName>
        <fullName evidence="3">RING-type E3 ubiquitin transferase</fullName>
        <ecNumber evidence="3">2.3.2.27</ecNumber>
    </recommendedName>
</protein>
<dbReference type="SUPFAM" id="SSF57850">
    <property type="entry name" value="RING/U-box"/>
    <property type="match status" value="1"/>
</dbReference>
<feature type="domain" description="ZZ-type" evidence="9">
    <location>
        <begin position="4"/>
        <end position="60"/>
    </location>
</feature>
<gene>
    <name evidence="10" type="ORF">pipiens_010701</name>
</gene>
<dbReference type="Pfam" id="PF00569">
    <property type="entry name" value="ZZ"/>
    <property type="match status" value="1"/>
</dbReference>
<evidence type="ECO:0000256" key="8">
    <source>
        <dbReference type="PROSITE-ProRule" id="PRU00228"/>
    </source>
</evidence>
<evidence type="ECO:0000259" key="9">
    <source>
        <dbReference type="PROSITE" id="PS50135"/>
    </source>
</evidence>
<dbReference type="GO" id="GO:0008270">
    <property type="term" value="F:zinc ion binding"/>
    <property type="evidence" value="ECO:0007669"/>
    <property type="project" value="UniProtKB-KW"/>
</dbReference>
<proteinExistence type="inferred from homology"/>
<dbReference type="InterPro" id="IPR050774">
    <property type="entry name" value="KCMF1/Dystrophin"/>
</dbReference>
<dbReference type="AlphaFoldDB" id="A0ABD1D941"/>
<comment type="similarity">
    <text evidence="2">Belongs to the KCMF1 family.</text>
</comment>
<dbReference type="GO" id="GO:0061630">
    <property type="term" value="F:ubiquitin protein ligase activity"/>
    <property type="evidence" value="ECO:0007669"/>
    <property type="project" value="UniProtKB-EC"/>
</dbReference>
<dbReference type="PANTHER" id="PTHR12268">
    <property type="entry name" value="E3 UBIQUITIN-PROTEIN LIGASE KCMF1"/>
    <property type="match status" value="1"/>
</dbReference>
<sequence length="135" mass="15443">MSAQTKQTCDKCRTGPLGGLRYVCLVCENFHLCEECYEKKCSQSNHRAFHPMQLILPLDDLYKVLKNLEPSQINIYSCPYCGDEDLSINTLSEHCLEYHFTKSCNVRCPICVVFDIQPNTRDALNKNALCRKAVC</sequence>
<dbReference type="InterPro" id="IPR008598">
    <property type="entry name" value="Di19_Zn-bd"/>
</dbReference>
<dbReference type="PANTHER" id="PTHR12268:SF13">
    <property type="entry name" value="E3 UBIQUITIN-PROTEIN LIGASE KCMF1"/>
    <property type="match status" value="1"/>
</dbReference>
<dbReference type="GO" id="GO:0023051">
    <property type="term" value="P:regulation of signaling"/>
    <property type="evidence" value="ECO:0007669"/>
    <property type="project" value="UniProtKB-ARBA"/>
</dbReference>
<evidence type="ECO:0000256" key="1">
    <source>
        <dbReference type="ARBA" id="ARBA00000900"/>
    </source>
</evidence>
<evidence type="ECO:0000313" key="10">
    <source>
        <dbReference type="EMBL" id="KAL1396162.1"/>
    </source>
</evidence>
<evidence type="ECO:0000256" key="4">
    <source>
        <dbReference type="ARBA" id="ARBA00022679"/>
    </source>
</evidence>
<evidence type="ECO:0000256" key="6">
    <source>
        <dbReference type="ARBA" id="ARBA00022771"/>
    </source>
</evidence>
<keyword evidence="4" id="KW-0808">Transferase</keyword>
<dbReference type="PROSITE" id="PS50135">
    <property type="entry name" value="ZF_ZZ_2"/>
    <property type="match status" value="1"/>
</dbReference>
<accession>A0ABD1D941</accession>
<evidence type="ECO:0000313" key="11">
    <source>
        <dbReference type="Proteomes" id="UP001562425"/>
    </source>
</evidence>
<dbReference type="EC" id="2.3.2.27" evidence="3"/>
<dbReference type="PROSITE" id="PS01357">
    <property type="entry name" value="ZF_ZZ_1"/>
    <property type="match status" value="1"/>
</dbReference>
<evidence type="ECO:0000256" key="2">
    <source>
        <dbReference type="ARBA" id="ARBA00010938"/>
    </source>
</evidence>
<keyword evidence="11" id="KW-1185">Reference proteome</keyword>
<dbReference type="EMBL" id="JBEHCU010006811">
    <property type="protein sequence ID" value="KAL1396162.1"/>
    <property type="molecule type" value="Genomic_DNA"/>
</dbReference>
<evidence type="ECO:0000256" key="3">
    <source>
        <dbReference type="ARBA" id="ARBA00012483"/>
    </source>
</evidence>
<keyword evidence="5" id="KW-0479">Metal-binding</keyword>
<dbReference type="SMART" id="SM00291">
    <property type="entry name" value="ZnF_ZZ"/>
    <property type="match status" value="1"/>
</dbReference>
<comment type="caution">
    <text evidence="10">The sequence shown here is derived from an EMBL/GenBank/DDBJ whole genome shotgun (WGS) entry which is preliminary data.</text>
</comment>
<dbReference type="GO" id="GO:0010646">
    <property type="term" value="P:regulation of cell communication"/>
    <property type="evidence" value="ECO:0007669"/>
    <property type="project" value="UniProtKB-ARBA"/>
</dbReference>
<evidence type="ECO:0000256" key="5">
    <source>
        <dbReference type="ARBA" id="ARBA00022723"/>
    </source>
</evidence>
<name>A0ABD1D941_CULPP</name>
<reference evidence="10 11" key="1">
    <citation type="submission" date="2024-05" db="EMBL/GenBank/DDBJ databases">
        <title>Culex pipiens pipiens assembly and annotation.</title>
        <authorList>
            <person name="Alout H."/>
            <person name="Durand T."/>
        </authorList>
    </citation>
    <scope>NUCLEOTIDE SEQUENCE [LARGE SCALE GENOMIC DNA]</scope>
    <source>
        <strain evidence="10">HA-2024</strain>
        <tissue evidence="10">Whole body</tissue>
    </source>
</reference>
<comment type="catalytic activity">
    <reaction evidence="1">
        <text>S-ubiquitinyl-[E2 ubiquitin-conjugating enzyme]-L-cysteine + [acceptor protein]-L-lysine = [E2 ubiquitin-conjugating enzyme]-L-cysteine + N(6)-ubiquitinyl-[acceptor protein]-L-lysine.</text>
        <dbReference type="EC" id="2.3.2.27"/>
    </reaction>
</comment>
<dbReference type="Gene3D" id="3.30.60.90">
    <property type="match status" value="1"/>
</dbReference>
<dbReference type="Pfam" id="PF05605">
    <property type="entry name" value="zf-Di19"/>
    <property type="match status" value="1"/>
</dbReference>
<dbReference type="InterPro" id="IPR000433">
    <property type="entry name" value="Znf_ZZ"/>
</dbReference>
<dbReference type="InterPro" id="IPR043145">
    <property type="entry name" value="Znf_ZZ_sf"/>
</dbReference>
<keyword evidence="6 8" id="KW-0863">Zinc-finger</keyword>
<evidence type="ECO:0000256" key="7">
    <source>
        <dbReference type="ARBA" id="ARBA00022833"/>
    </source>
</evidence>
<keyword evidence="7" id="KW-0862">Zinc</keyword>
<dbReference type="Proteomes" id="UP001562425">
    <property type="component" value="Unassembled WGS sequence"/>
</dbReference>